<dbReference type="GO" id="GO:0004174">
    <property type="term" value="F:electron-transferring-flavoprotein dehydrogenase activity"/>
    <property type="evidence" value="ECO:0007669"/>
    <property type="project" value="UniProtKB-EC"/>
</dbReference>
<comment type="catalytic activity">
    <reaction evidence="16">
        <text>a ubiquinone + reduced [electron-transfer flavoprotein] = a ubiquinol + oxidized [electron-transfer flavoprotein] + H(+)</text>
        <dbReference type="Rhea" id="RHEA:24052"/>
        <dbReference type="Rhea" id="RHEA-COMP:9565"/>
        <dbReference type="Rhea" id="RHEA-COMP:9566"/>
        <dbReference type="Rhea" id="RHEA-COMP:10685"/>
        <dbReference type="Rhea" id="RHEA-COMP:10686"/>
        <dbReference type="ChEBI" id="CHEBI:15378"/>
        <dbReference type="ChEBI" id="CHEBI:16389"/>
        <dbReference type="ChEBI" id="CHEBI:17976"/>
        <dbReference type="ChEBI" id="CHEBI:57692"/>
        <dbReference type="ChEBI" id="CHEBI:58307"/>
        <dbReference type="EC" id="1.5.5.1"/>
    </reaction>
</comment>
<keyword evidence="21" id="KW-1185">Reference proteome</keyword>
<proteinExistence type="predicted"/>
<dbReference type="Proteomes" id="UP001255856">
    <property type="component" value="Unassembled WGS sequence"/>
</dbReference>
<dbReference type="PANTHER" id="PTHR10617">
    <property type="entry name" value="ELECTRON TRANSFER FLAVOPROTEIN-UBIQUINONE OXIDOREDUCTASE"/>
    <property type="match status" value="1"/>
</dbReference>
<evidence type="ECO:0000256" key="15">
    <source>
        <dbReference type="ARBA" id="ARBA00032754"/>
    </source>
</evidence>
<name>A0AAD9IJG8_PROWI</name>
<evidence type="ECO:0000256" key="14">
    <source>
        <dbReference type="ARBA" id="ARBA00023075"/>
    </source>
</evidence>
<organism evidence="20 21">
    <name type="scientific">Prototheca wickerhamii</name>
    <dbReference type="NCBI Taxonomy" id="3111"/>
    <lineage>
        <taxon>Eukaryota</taxon>
        <taxon>Viridiplantae</taxon>
        <taxon>Chlorophyta</taxon>
        <taxon>core chlorophytes</taxon>
        <taxon>Trebouxiophyceae</taxon>
        <taxon>Chlorellales</taxon>
        <taxon>Chlorellaceae</taxon>
        <taxon>Prototheca</taxon>
    </lineage>
</organism>
<keyword evidence="5" id="KW-0813">Transport</keyword>
<dbReference type="Gene3D" id="3.30.9.90">
    <property type="match status" value="1"/>
</dbReference>
<comment type="cofactor">
    <cofactor evidence="2">
        <name>FAD</name>
        <dbReference type="ChEBI" id="CHEBI:57692"/>
    </cofactor>
</comment>
<dbReference type="GO" id="GO:0005743">
    <property type="term" value="C:mitochondrial inner membrane"/>
    <property type="evidence" value="ECO:0007669"/>
    <property type="project" value="TreeGrafter"/>
</dbReference>
<dbReference type="Pfam" id="PF05187">
    <property type="entry name" value="Fer4_ETF_QO"/>
    <property type="match status" value="1"/>
</dbReference>
<evidence type="ECO:0000313" key="20">
    <source>
        <dbReference type="EMBL" id="KAK2078718.1"/>
    </source>
</evidence>
<evidence type="ECO:0000256" key="5">
    <source>
        <dbReference type="ARBA" id="ARBA00022448"/>
    </source>
</evidence>
<accession>A0AAD9IJG8</accession>
<keyword evidence="10" id="KW-0249">Electron transport</keyword>
<evidence type="ECO:0000256" key="17">
    <source>
        <dbReference type="SAM" id="MobiDB-lite"/>
    </source>
</evidence>
<evidence type="ECO:0000256" key="8">
    <source>
        <dbReference type="ARBA" id="ARBA00022723"/>
    </source>
</evidence>
<evidence type="ECO:0000256" key="16">
    <source>
        <dbReference type="ARBA" id="ARBA00052682"/>
    </source>
</evidence>
<evidence type="ECO:0000256" key="11">
    <source>
        <dbReference type="ARBA" id="ARBA00023002"/>
    </source>
</evidence>
<keyword evidence="6" id="KW-0004">4Fe-4S</keyword>
<comment type="function">
    <text evidence="3">Accepts electrons from ETF and reduces ubiquinone.</text>
</comment>
<dbReference type="Gene3D" id="3.30.70.20">
    <property type="match status" value="1"/>
</dbReference>
<dbReference type="InterPro" id="IPR040156">
    <property type="entry name" value="ETF-QO"/>
</dbReference>
<dbReference type="InterPro" id="IPR007594">
    <property type="entry name" value="RFT1"/>
</dbReference>
<dbReference type="GO" id="GO:0046872">
    <property type="term" value="F:metal ion binding"/>
    <property type="evidence" value="ECO:0007669"/>
    <property type="project" value="UniProtKB-KW"/>
</dbReference>
<evidence type="ECO:0000256" key="4">
    <source>
        <dbReference type="ARBA" id="ARBA00012696"/>
    </source>
</evidence>
<dbReference type="SUPFAM" id="SSF54373">
    <property type="entry name" value="FAD-linked reductases, C-terminal domain"/>
    <property type="match status" value="1"/>
</dbReference>
<evidence type="ECO:0000256" key="9">
    <source>
        <dbReference type="ARBA" id="ARBA00022827"/>
    </source>
</evidence>
<dbReference type="InterPro" id="IPR049398">
    <property type="entry name" value="ETF-QO/FixC_UQ-bd"/>
</dbReference>
<evidence type="ECO:0000259" key="19">
    <source>
        <dbReference type="Pfam" id="PF21162"/>
    </source>
</evidence>
<dbReference type="GO" id="GO:0051539">
    <property type="term" value="F:4 iron, 4 sulfur cluster binding"/>
    <property type="evidence" value="ECO:0007669"/>
    <property type="project" value="UniProtKB-KW"/>
</dbReference>
<evidence type="ECO:0000256" key="2">
    <source>
        <dbReference type="ARBA" id="ARBA00001974"/>
    </source>
</evidence>
<dbReference type="Pfam" id="PF13450">
    <property type="entry name" value="NAD_binding_8"/>
    <property type="match status" value="1"/>
</dbReference>
<keyword evidence="13" id="KW-0411">Iron-sulfur</keyword>
<dbReference type="PRINTS" id="PR00420">
    <property type="entry name" value="RNGMNOXGNASE"/>
</dbReference>
<keyword evidence="8" id="KW-0479">Metal-binding</keyword>
<feature type="domain" description="ETF-QO/FixC ubiquinone-binding" evidence="19">
    <location>
        <begin position="625"/>
        <end position="718"/>
    </location>
</feature>
<keyword evidence="14" id="KW-0830">Ubiquinone</keyword>
<protein>
    <recommendedName>
        <fullName evidence="4">electron-transferring-flavoprotein dehydrogenase</fullName>
        <ecNumber evidence="4">1.5.5.1</ecNumber>
    </recommendedName>
    <alternativeName>
        <fullName evidence="15">Electron-transferring-flavoprotein dehydrogenase</fullName>
    </alternativeName>
</protein>
<evidence type="ECO:0000256" key="7">
    <source>
        <dbReference type="ARBA" id="ARBA00022630"/>
    </source>
</evidence>
<keyword evidence="7" id="KW-0285">Flavoprotein</keyword>
<dbReference type="GO" id="GO:0006488">
    <property type="term" value="P:dolichol-linked oligosaccharide biosynthetic process"/>
    <property type="evidence" value="ECO:0007669"/>
    <property type="project" value="InterPro"/>
</dbReference>
<evidence type="ECO:0000259" key="18">
    <source>
        <dbReference type="Pfam" id="PF05187"/>
    </source>
</evidence>
<reference evidence="20" key="1">
    <citation type="submission" date="2021-01" db="EMBL/GenBank/DDBJ databases">
        <authorList>
            <person name="Eckstrom K.M.E."/>
        </authorList>
    </citation>
    <scope>NUCLEOTIDE SEQUENCE</scope>
    <source>
        <strain evidence="20">UVCC 0001</strain>
    </source>
</reference>
<dbReference type="SUPFAM" id="SSF54862">
    <property type="entry name" value="4Fe-4S ferredoxins"/>
    <property type="match status" value="1"/>
</dbReference>
<evidence type="ECO:0000256" key="13">
    <source>
        <dbReference type="ARBA" id="ARBA00023014"/>
    </source>
</evidence>
<comment type="caution">
    <text evidence="20">The sequence shown here is derived from an EMBL/GenBank/DDBJ whole genome shotgun (WGS) entry which is preliminary data.</text>
</comment>
<keyword evidence="11" id="KW-0560">Oxidoreductase</keyword>
<sequence>MDGLLHLFASQFISRGLTFGLNLISTRKLTPQAYGRALALQALAVLIELLSEPAYILATIRKQYSLRVGLESAAQLVKGLVVAALLPSIVEGAETPVVFSWAQVAYAAVLFGGFAVARMLRYFGRGATENAADTGAPCPGTEAQAPRSSLPWILTSIDGPGLWLSLLFGVQALGKFFLAEGSKLVMAAVQSDYDQGILGLVTNLGSLVVRMVFQPVEEAAFLAFSALPRGGETEALPEGDSSSCGQRPSPERSTTHLAAQLERLLPPISRSVLSVSLVAAAFAPGFAYPFIRVAYGARWAASTAPAALAGFGLSLPLLAANGVLEACVHGVADRGQLSGVNRALGATSALHLLTLLTATRALGPLGLLLADAAKHGGIGALCLAASAHVVWRSERDSLRQLRGFASRRAKLEPDERDEMEYDVCIVGGGPAGLSAAIRLKQIEQEKGQEISVCVLEKGSEIGAHMVSGNVFQPTALDELIPDWREDESCPIAATPVKKDRFYYFTPKRALRLPTPPQMKNKGNYVMSLSEAARWLGARAEELGVEIYPGFAASELLIGADGACRGVATGDMGIGKDGQRKDTFAAGLNLRAKATLLAEGCRGSLTQQALKRYGLREAVGADPQTYALGIKEVWQVDPAKHEPGTVWHSVGYPLPWDTYGGGWLYHMSDNRVSLGLVTALDYSNPNLNLFQEFQQFKRHPAITKLLEGGTCLQYGARTLSEGGLQSIPKLTFPGGALIGDAAGFLNVPKIKGTHTAMKSGMLAAEAAASALAAQAESGAARPSPLDLSSYETALQGSWVHSELHRERNIRPSFGLGLGIYGGIAVSAVEAYLLRGRAPWTLRHRHADHETLAPAADAAPKEYPKPDGEITFDLNTSLSGTNHEHDQPAHLRLRNHKIPETINLPVYGGPEGRYCPAGVYEYVTDDRGEKTLQINAQNCLHCKACDIKDPTQNIQWTVPEGAGGPNYTVT</sequence>
<dbReference type="Gene3D" id="3.50.50.60">
    <property type="entry name" value="FAD/NAD(P)-binding domain"/>
    <property type="match status" value="1"/>
</dbReference>
<evidence type="ECO:0000256" key="12">
    <source>
        <dbReference type="ARBA" id="ARBA00023004"/>
    </source>
</evidence>
<dbReference type="InterPro" id="IPR036188">
    <property type="entry name" value="FAD/NAD-bd_sf"/>
</dbReference>
<dbReference type="AlphaFoldDB" id="A0AAD9IJG8"/>
<dbReference type="InterPro" id="IPR007859">
    <property type="entry name" value="ETF-QO/FixX_C"/>
</dbReference>
<keyword evidence="12" id="KW-0408">Iron</keyword>
<feature type="region of interest" description="Disordered" evidence="17">
    <location>
        <begin position="233"/>
        <end position="252"/>
    </location>
</feature>
<dbReference type="Pfam" id="PF21162">
    <property type="entry name" value="ETFQO_UQ-bd"/>
    <property type="match status" value="1"/>
</dbReference>
<gene>
    <name evidence="20" type="ORF">QBZ16_003558</name>
</gene>
<evidence type="ECO:0000256" key="3">
    <source>
        <dbReference type="ARBA" id="ARBA00002819"/>
    </source>
</evidence>
<feature type="domain" description="ETF-QO/FixX C-terminal" evidence="18">
    <location>
        <begin position="866"/>
        <end position="966"/>
    </location>
</feature>
<dbReference type="FunFam" id="3.30.70.20:FF:000012">
    <property type="entry name" value="Electron transfer flavoprotein-ubiquinone oxidoreductase, mitochondrial"/>
    <property type="match status" value="1"/>
</dbReference>
<evidence type="ECO:0000256" key="6">
    <source>
        <dbReference type="ARBA" id="ARBA00022485"/>
    </source>
</evidence>
<dbReference type="EMBL" id="JASFZW010000004">
    <property type="protein sequence ID" value="KAK2078718.1"/>
    <property type="molecule type" value="Genomic_DNA"/>
</dbReference>
<dbReference type="SUPFAM" id="SSF51905">
    <property type="entry name" value="FAD/NAD(P)-binding domain"/>
    <property type="match status" value="1"/>
</dbReference>
<keyword evidence="9" id="KW-0274">FAD</keyword>
<dbReference type="EC" id="1.5.5.1" evidence="4"/>
<dbReference type="PANTHER" id="PTHR10617:SF107">
    <property type="entry name" value="ELECTRON TRANSFER FLAVOPROTEIN-UBIQUINONE OXIDOREDUCTASE, MITOCHONDRIAL"/>
    <property type="match status" value="1"/>
</dbReference>
<dbReference type="Pfam" id="PF04506">
    <property type="entry name" value="Rft-1"/>
    <property type="match status" value="1"/>
</dbReference>
<evidence type="ECO:0000256" key="1">
    <source>
        <dbReference type="ARBA" id="ARBA00001966"/>
    </source>
</evidence>
<comment type="cofactor">
    <cofactor evidence="1">
        <name>[4Fe-4S] cluster</name>
        <dbReference type="ChEBI" id="CHEBI:49883"/>
    </cofactor>
</comment>
<evidence type="ECO:0000256" key="10">
    <source>
        <dbReference type="ARBA" id="ARBA00022982"/>
    </source>
</evidence>
<evidence type="ECO:0000313" key="21">
    <source>
        <dbReference type="Proteomes" id="UP001255856"/>
    </source>
</evidence>